<dbReference type="InterPro" id="IPR016024">
    <property type="entry name" value="ARM-type_fold"/>
</dbReference>
<dbReference type="OrthoDB" id="17907at2759"/>
<feature type="domain" description="Proteasome activator Blm10 N-terminal" evidence="12">
    <location>
        <begin position="73"/>
        <end position="151"/>
    </location>
</feature>
<dbReference type="InterPro" id="IPR035309">
    <property type="entry name" value="PSME4"/>
</dbReference>
<evidence type="ECO:0000256" key="7">
    <source>
        <dbReference type="ARBA" id="ARBA00023204"/>
    </source>
</evidence>
<dbReference type="SUPFAM" id="SSF48371">
    <property type="entry name" value="ARM repeat"/>
    <property type="match status" value="2"/>
</dbReference>
<keyword evidence="15" id="KW-1185">Reference proteome</keyword>
<dbReference type="PANTHER" id="PTHR32170:SF3">
    <property type="entry name" value="PROTEASOME ACTIVATOR COMPLEX SUBUNIT 4"/>
    <property type="match status" value="1"/>
</dbReference>
<keyword evidence="7" id="KW-0234">DNA repair</keyword>
<keyword evidence="6" id="KW-0227">DNA damage</keyword>
<dbReference type="InterPro" id="IPR032372">
    <property type="entry name" value="Blm10_N"/>
</dbReference>
<evidence type="ECO:0000256" key="3">
    <source>
        <dbReference type="ARBA" id="ARBA00005739"/>
    </source>
</evidence>
<proteinExistence type="inferred from homology"/>
<evidence type="ECO:0000259" key="12">
    <source>
        <dbReference type="Pfam" id="PF16547"/>
    </source>
</evidence>
<accession>A0A1L0BWQ3</accession>
<evidence type="ECO:0000259" key="11">
    <source>
        <dbReference type="Pfam" id="PF16507"/>
    </source>
</evidence>
<dbReference type="GO" id="GO:0016504">
    <property type="term" value="F:peptidase activator activity"/>
    <property type="evidence" value="ECO:0007669"/>
    <property type="project" value="InterPro"/>
</dbReference>
<dbReference type="Pfam" id="PF16507">
    <property type="entry name" value="HEAT_PSME4_mid"/>
    <property type="match status" value="1"/>
</dbReference>
<reference evidence="14 15" key="1">
    <citation type="submission" date="2016-10" db="EMBL/GenBank/DDBJ databases">
        <authorList>
            <person name="de Groot N.N."/>
        </authorList>
    </citation>
    <scope>NUCLEOTIDE SEQUENCE [LARGE SCALE GENOMIC DNA]</scope>
    <source>
        <strain evidence="14 15">CBS 141442</strain>
    </source>
</reference>
<dbReference type="Gene3D" id="1.10.287.2210">
    <property type="match status" value="1"/>
</dbReference>
<name>A0A1L0BWQ3_9ASCO</name>
<evidence type="ECO:0000256" key="4">
    <source>
        <dbReference type="ARBA" id="ARBA00022490"/>
    </source>
</evidence>
<feature type="region of interest" description="Disordered" evidence="9">
    <location>
        <begin position="1"/>
        <end position="22"/>
    </location>
</feature>
<keyword evidence="8" id="KW-0539">Nucleus</keyword>
<dbReference type="STRING" id="45354.A0A1L0BWQ3"/>
<protein>
    <submittedName>
        <fullName evidence="14">CIC11C00000004409</fullName>
    </submittedName>
</protein>
<evidence type="ECO:0000259" key="10">
    <source>
        <dbReference type="Pfam" id="PF11919"/>
    </source>
</evidence>
<dbReference type="Pfam" id="PF11919">
    <property type="entry name" value="PSME4_C"/>
    <property type="match status" value="1"/>
</dbReference>
<dbReference type="InterPro" id="IPR021843">
    <property type="entry name" value="PSME4_C"/>
</dbReference>
<sequence>MLAPQSPTMSEDPKPGDSNSRLAVPIPIRKHNAAVTNSHNVRISSPLASTGFASFTPNTSMNIHQHRRPSYSSIETSRESHYNLDYPRDAAVLSRLQLDPKSRFYARDRPRTLDLPGLLPYETENPQDRAKFLSHIVAHLYIAVKSLDLQGSLSITAKDLASLKDVAGLSDIDLALETNLFEMNTAKETMDDDDQTDYFPHEDLDVEDDDEGDDEGDDDDDEQDDDSEGEEDGGYVQDDGHEDFESGESTVQHKKSPKSAAVVSVRIWTQELLVWLKMKYDMPLTLRMSLARVYFAICCCRGQQLNLRIYVKAFELLTKNVHLLTLNGFTLPWNPIYLELTCHFSSVDSTFEPVEKMDLNILLRLAERASNFFPAEGLPVIFRHLSSRFSIVNASLVLSSLSMLPLTFNADYGFGHSDDTLDVRHYIPSLFYMWNKLSRSAGIESHLTGHLGSISMMFLTYLSKNPLAKESFGKFGVFSEERFKYLINTLLNSLSINIEKFASMKTKFFHGFSSAIVFSINGNQSLLKDGILDHLDTILNAIKSYVHPSNSGEWSRPISKFVLSATYQFHKRYNMEREPTGVLHQLDEEHKISDEVRDRFVESMLPVVRTGLQSKRSSAGEDYIASLGLLAYLNSNLTLGYILLDIYESLEGVISTHRVVTALRCIEELARYFASTPGFRVHLVRILTMALPGIDSNDLSKTMHTLNAFSAVANFVPIADLTNGELDAGLAMEFTNMQLEQLESQIFSGPSVSQSVWSIDQELEVRALKSSTSAFKLLMKSFAERIFTLLENIPDPSKSNGIEKDLCDVLPKFVYLIIEAMSDDIFKSFRDEVTNFILDHTIHAIADVIAEICGGLIRRDPPFFKRFGPLLIDRIKEDVLENGAGQARTGIDIVPRDQNMFWNLVILNECIGNAGSVIVDMGEELNDLSFFLMDNVKGPTVFASTYLLNQMLQGTTKIRLAETRLISPQFTEKHEVDEKCWGGFQFDEYRFSQENLTFQWFIPTDREIEFAVATFKHHTSKALSNILNVMKKISGSKDNISLELSDELRVNFLYLAYGMSGISYLFDPSFDEDIPKLSDHKFESIQHRLLLLAQIRDMKSSKFADKDYGETDNIYENLQQIADNIESNDAIDFNVDSEKIDREEGFEYLSKKNESMESLDDSDGSKYKRTEMNSLSKSESPTMDESDRATPCLAGVEMSTMNPAITFRERKLYTSRYFFGDDIEGRRSNELYLQIHRTRHLIGKSLHIISKFMMVHLSDNTKLFKHLLYILNIWFADVGRERILDQTHAKISSSYVNEIQQINRVRKPFTRVLLGCRIESYHLLRVALHATSRNMTDLDKFLIEDLVKLSCSNYTAIADPAQSTLIDAMKRVNGSYYVIVRTAFRLISKAIQENNHKNIESGLSIFDLKKVKVKMQNDYLNIQKFVEILHKCLNVDNKDVNELAQDLFKNLIGTISAPSKNCLIDHALVDSIRPPDEFIDLEIKAVSLAKEKKRKIYLDKLDKLEDSVVVIEKHNTHWKTTTLNIKFLVDLQTDYNRPCSNDVFQLLTKSASFDHPLVSRLAIKGITKILKKFYVLSAYEYDLSKILDLEYVVKDLKVIDTEPHGGESYYHTWRKELKNVDHPNYFIDHRVESGWLFWDKTMRAVTSEPCFKLTLNERDESIVRGFSKCVNKEWLKNIVNLWIADNEANSAFQGTDVYMIESLVLLLSNGWIENMLFQDLLDIIGDVYERTEKSTHIVSCEMIAGILMGAKVFNTEMVDTRDEFLCKFLKNLLENDLTPETKNVWTIFSWWIPSDVDIRRFPKVTDVLLNVTINEDSDSALNGATRISYIRSLVAAIPWSFPDPESVLDLCFSNIANRYQAIREQIGALLAITTFSFYGDSFATCDEFVHASHHEGFQLYKRSMHALLFGRLTKLFETVEQSRKEVEHLSAQEILKSRYIYAATTTLCWLKQALNTSISIQFQGLVVPHIVPYLLNLVAMKDVCQLGGIDPLKAFKKVSQMPYDAENLENVVAMLEKYSKSSLNVVQSFILGEFTETIYFKNLFALTTDQKLRILNLTSSALYQKNLEFREASATTFSGLIHTSPPADVERIVNEYKSKFSRELDQIRKKYRKVGFKNMAQEDIIILHGATLGLGALVHAFSFLSPPPKWIPEILTILSNKASGIPGIVGRSAKETLGKFKKTRQDTWHIDSKVFNESQAHDLEGVLWKSYFI</sequence>
<dbReference type="PANTHER" id="PTHR32170">
    <property type="entry name" value="PROTEASOME ACTIVATOR COMPLEX SUBUNIT 4"/>
    <property type="match status" value="1"/>
</dbReference>
<feature type="domain" description="Proteasome activator complex subunit 4 C-terminal" evidence="10">
    <location>
        <begin position="2126"/>
        <end position="2213"/>
    </location>
</feature>
<feature type="compositionally biased region" description="Polar residues" evidence="9">
    <location>
        <begin position="1172"/>
        <end position="1183"/>
    </location>
</feature>
<feature type="region of interest" description="Disordered" evidence="9">
    <location>
        <begin position="56"/>
        <end position="76"/>
    </location>
</feature>
<evidence type="ECO:0000256" key="1">
    <source>
        <dbReference type="ARBA" id="ARBA00004123"/>
    </source>
</evidence>
<evidence type="ECO:0000256" key="8">
    <source>
        <dbReference type="ARBA" id="ARBA00023242"/>
    </source>
</evidence>
<dbReference type="InterPro" id="IPR055455">
    <property type="entry name" value="HEAT_PSME4"/>
</dbReference>
<evidence type="ECO:0000313" key="14">
    <source>
        <dbReference type="EMBL" id="SGZ55667.1"/>
    </source>
</evidence>
<evidence type="ECO:0000256" key="5">
    <source>
        <dbReference type="ARBA" id="ARBA00022737"/>
    </source>
</evidence>
<dbReference type="Proteomes" id="UP000182334">
    <property type="component" value="Chromosome V"/>
</dbReference>
<feature type="domain" description="Proteasome activator complex subunit 4-like HEAT repeat-like" evidence="13">
    <location>
        <begin position="1632"/>
        <end position="1831"/>
    </location>
</feature>
<dbReference type="GO" id="GO:0005634">
    <property type="term" value="C:nucleus"/>
    <property type="evidence" value="ECO:0007669"/>
    <property type="project" value="UniProtKB-SubCell"/>
</dbReference>
<organism evidence="14 15">
    <name type="scientific">Sungouiella intermedia</name>
    <dbReference type="NCBI Taxonomy" id="45354"/>
    <lineage>
        <taxon>Eukaryota</taxon>
        <taxon>Fungi</taxon>
        <taxon>Dikarya</taxon>
        <taxon>Ascomycota</taxon>
        <taxon>Saccharomycotina</taxon>
        <taxon>Pichiomycetes</taxon>
        <taxon>Metschnikowiaceae</taxon>
        <taxon>Sungouiella</taxon>
    </lineage>
</organism>
<feature type="compositionally biased region" description="Acidic residues" evidence="9">
    <location>
        <begin position="204"/>
        <end position="233"/>
    </location>
</feature>
<dbReference type="Pfam" id="PF23096">
    <property type="entry name" value="HEAT_PSME4"/>
    <property type="match status" value="1"/>
</dbReference>
<keyword evidence="5" id="KW-0677">Repeat</keyword>
<comment type="similarity">
    <text evidence="3">Belongs to the BLM10 family.</text>
</comment>
<dbReference type="InterPro" id="IPR032430">
    <property type="entry name" value="Blm10_mid"/>
</dbReference>
<dbReference type="GO" id="GO:0070628">
    <property type="term" value="F:proteasome binding"/>
    <property type="evidence" value="ECO:0007669"/>
    <property type="project" value="InterPro"/>
</dbReference>
<feature type="domain" description="Proteasome activator Blm10 middle HEAT repeats region" evidence="11">
    <location>
        <begin position="535"/>
        <end position="1066"/>
    </location>
</feature>
<feature type="region of interest" description="Disordered" evidence="9">
    <location>
        <begin position="1151"/>
        <end position="1188"/>
    </location>
</feature>
<dbReference type="EMBL" id="LT635760">
    <property type="protein sequence ID" value="SGZ55667.1"/>
    <property type="molecule type" value="Genomic_DNA"/>
</dbReference>
<dbReference type="GO" id="GO:0005829">
    <property type="term" value="C:cytosol"/>
    <property type="evidence" value="ECO:0007669"/>
    <property type="project" value="TreeGrafter"/>
</dbReference>
<evidence type="ECO:0000256" key="2">
    <source>
        <dbReference type="ARBA" id="ARBA00004496"/>
    </source>
</evidence>
<feature type="region of interest" description="Disordered" evidence="9">
    <location>
        <begin position="186"/>
        <end position="255"/>
    </location>
</feature>
<comment type="subcellular location">
    <subcellularLocation>
        <location evidence="2">Cytoplasm</location>
    </subcellularLocation>
    <subcellularLocation>
        <location evidence="1">Nucleus</location>
    </subcellularLocation>
</comment>
<evidence type="ECO:0000256" key="6">
    <source>
        <dbReference type="ARBA" id="ARBA00022763"/>
    </source>
</evidence>
<dbReference type="Pfam" id="PF16547">
    <property type="entry name" value="BLM10_N"/>
    <property type="match status" value="1"/>
</dbReference>
<evidence type="ECO:0000256" key="9">
    <source>
        <dbReference type="SAM" id="MobiDB-lite"/>
    </source>
</evidence>
<evidence type="ECO:0000259" key="13">
    <source>
        <dbReference type="Pfam" id="PF23096"/>
    </source>
</evidence>
<dbReference type="GO" id="GO:0010499">
    <property type="term" value="P:proteasomal ubiquitin-independent protein catabolic process"/>
    <property type="evidence" value="ECO:0007669"/>
    <property type="project" value="TreeGrafter"/>
</dbReference>
<evidence type="ECO:0000313" key="15">
    <source>
        <dbReference type="Proteomes" id="UP000182334"/>
    </source>
</evidence>
<keyword evidence="4" id="KW-0963">Cytoplasm</keyword>
<dbReference type="GO" id="GO:0006281">
    <property type="term" value="P:DNA repair"/>
    <property type="evidence" value="ECO:0007669"/>
    <property type="project" value="UniProtKB-KW"/>
</dbReference>
<gene>
    <name evidence="14" type="ORF">SAMEA4029010_CIC11G00000004409</name>
</gene>